<evidence type="ECO:0000256" key="3">
    <source>
        <dbReference type="ARBA" id="ARBA00004236"/>
    </source>
</evidence>
<accession>A0AAV6US14</accession>
<feature type="compositionally biased region" description="Basic and acidic residues" evidence="11">
    <location>
        <begin position="199"/>
        <end position="216"/>
    </location>
</feature>
<dbReference type="EMBL" id="JAFNEN010000304">
    <property type="protein sequence ID" value="KAG8186356.1"/>
    <property type="molecule type" value="Genomic_DNA"/>
</dbReference>
<evidence type="ECO:0000256" key="5">
    <source>
        <dbReference type="ARBA" id="ARBA00022475"/>
    </source>
</evidence>
<keyword evidence="5" id="KW-1003">Cell membrane</keyword>
<evidence type="ECO:0000256" key="10">
    <source>
        <dbReference type="ARBA" id="ARBA00023136"/>
    </source>
</evidence>
<feature type="region of interest" description="Disordered" evidence="11">
    <location>
        <begin position="557"/>
        <end position="630"/>
    </location>
</feature>
<feature type="region of interest" description="Disordered" evidence="11">
    <location>
        <begin position="160"/>
        <end position="270"/>
    </location>
</feature>
<evidence type="ECO:0000256" key="8">
    <source>
        <dbReference type="ARBA" id="ARBA00022824"/>
    </source>
</evidence>
<dbReference type="FunFam" id="2.20.110.10:FF:000013">
    <property type="entry name" value="Putative Junctophilin-1"/>
    <property type="match status" value="1"/>
</dbReference>
<dbReference type="SMART" id="SM00698">
    <property type="entry name" value="MORN"/>
    <property type="match status" value="7"/>
</dbReference>
<evidence type="ECO:0000256" key="1">
    <source>
        <dbReference type="ARBA" id="ARBA00004163"/>
    </source>
</evidence>
<feature type="transmembrane region" description="Helical" evidence="12">
    <location>
        <begin position="864"/>
        <end position="883"/>
    </location>
</feature>
<evidence type="ECO:0000256" key="11">
    <source>
        <dbReference type="SAM" id="MobiDB-lite"/>
    </source>
</evidence>
<reference evidence="13 14" key="1">
    <citation type="journal article" date="2022" name="Nat. Ecol. Evol.">
        <title>A masculinizing supergene underlies an exaggerated male reproductive morph in a spider.</title>
        <authorList>
            <person name="Hendrickx F."/>
            <person name="De Corte Z."/>
            <person name="Sonet G."/>
            <person name="Van Belleghem S.M."/>
            <person name="Kostlbacher S."/>
            <person name="Vangestel C."/>
        </authorList>
    </citation>
    <scope>NUCLEOTIDE SEQUENCE [LARGE SCALE GENOMIC DNA]</scope>
    <source>
        <strain evidence="13">W744_W776</strain>
    </source>
</reference>
<dbReference type="PANTHER" id="PTHR23085:SF16">
    <property type="entry name" value="GH28348P"/>
    <property type="match status" value="1"/>
</dbReference>
<feature type="compositionally biased region" description="Basic and acidic residues" evidence="11">
    <location>
        <begin position="429"/>
        <end position="445"/>
    </location>
</feature>
<feature type="compositionally biased region" description="Low complexity" evidence="11">
    <location>
        <begin position="557"/>
        <end position="594"/>
    </location>
</feature>
<keyword evidence="8" id="KW-0256">Endoplasmic reticulum</keyword>
<feature type="compositionally biased region" description="Low complexity" evidence="11">
    <location>
        <begin position="242"/>
        <end position="265"/>
    </location>
</feature>
<keyword evidence="14" id="KW-1185">Reference proteome</keyword>
<evidence type="ECO:0000313" key="14">
    <source>
        <dbReference type="Proteomes" id="UP000827092"/>
    </source>
</evidence>
<proteinExistence type="inferred from homology"/>
<comment type="subcellular location">
    <subcellularLocation>
        <location evidence="3">Cell membrane</location>
    </subcellularLocation>
    <subcellularLocation>
        <location evidence="2">Endomembrane system</location>
        <topology evidence="2">Peripheral membrane protein</topology>
    </subcellularLocation>
    <subcellularLocation>
        <location evidence="1">Endoplasmic reticulum membrane</location>
        <topology evidence="1">Single-pass type IV membrane protein</topology>
    </subcellularLocation>
</comment>
<feature type="region of interest" description="Disordered" evidence="11">
    <location>
        <begin position="429"/>
        <end position="530"/>
    </location>
</feature>
<gene>
    <name evidence="13" type="ORF">JTE90_026776</name>
</gene>
<keyword evidence="10 12" id="KW-0472">Membrane</keyword>
<keyword evidence="7" id="KW-0677">Repeat</keyword>
<dbReference type="GO" id="GO:0030314">
    <property type="term" value="C:junctional membrane complex"/>
    <property type="evidence" value="ECO:0007669"/>
    <property type="project" value="InterPro"/>
</dbReference>
<evidence type="ECO:0000313" key="13">
    <source>
        <dbReference type="EMBL" id="KAG8186356.1"/>
    </source>
</evidence>
<comment type="similarity">
    <text evidence="4">Belongs to the junctophilin family.</text>
</comment>
<evidence type="ECO:0000256" key="9">
    <source>
        <dbReference type="ARBA" id="ARBA00022989"/>
    </source>
</evidence>
<protein>
    <recommendedName>
        <fullName evidence="15">Junctophilin</fullName>
    </recommendedName>
</protein>
<dbReference type="PANTHER" id="PTHR23085">
    <property type="entry name" value="GH28348P"/>
    <property type="match status" value="1"/>
</dbReference>
<feature type="region of interest" description="Disordered" evidence="11">
    <location>
        <begin position="748"/>
        <end position="813"/>
    </location>
</feature>
<evidence type="ECO:0000256" key="4">
    <source>
        <dbReference type="ARBA" id="ARBA00008599"/>
    </source>
</evidence>
<evidence type="ECO:0000256" key="12">
    <source>
        <dbReference type="SAM" id="Phobius"/>
    </source>
</evidence>
<dbReference type="Pfam" id="PF02493">
    <property type="entry name" value="MORN"/>
    <property type="match status" value="8"/>
</dbReference>
<feature type="compositionally biased region" description="Basic and acidic residues" evidence="11">
    <location>
        <begin position="181"/>
        <end position="192"/>
    </location>
</feature>
<feature type="compositionally biased region" description="Polar residues" evidence="11">
    <location>
        <begin position="512"/>
        <end position="530"/>
    </location>
</feature>
<feature type="compositionally biased region" description="Polar residues" evidence="11">
    <location>
        <begin position="166"/>
        <end position="175"/>
    </location>
</feature>
<dbReference type="SUPFAM" id="SSF82185">
    <property type="entry name" value="Histone H3 K4-specific methyltransferase SET7/9 N-terminal domain"/>
    <property type="match status" value="2"/>
</dbReference>
<feature type="compositionally biased region" description="Gly residues" evidence="11">
    <location>
        <begin position="781"/>
        <end position="794"/>
    </location>
</feature>
<feature type="compositionally biased region" description="Polar residues" evidence="11">
    <location>
        <begin position="447"/>
        <end position="499"/>
    </location>
</feature>
<dbReference type="InterPro" id="IPR003409">
    <property type="entry name" value="MORN"/>
</dbReference>
<evidence type="ECO:0008006" key="15">
    <source>
        <dbReference type="Google" id="ProtNLM"/>
    </source>
</evidence>
<name>A0AAV6US14_9ARAC</name>
<dbReference type="AlphaFoldDB" id="A0AAV6US14"/>
<dbReference type="Proteomes" id="UP000827092">
    <property type="component" value="Unassembled WGS sequence"/>
</dbReference>
<evidence type="ECO:0000256" key="2">
    <source>
        <dbReference type="ARBA" id="ARBA00004184"/>
    </source>
</evidence>
<dbReference type="FunFam" id="2.20.110.10:FF:000001">
    <property type="entry name" value="Junctophilin"/>
    <property type="match status" value="1"/>
</dbReference>
<dbReference type="GO" id="GO:0005886">
    <property type="term" value="C:plasma membrane"/>
    <property type="evidence" value="ECO:0007669"/>
    <property type="project" value="UniProtKB-SubCell"/>
</dbReference>
<dbReference type="GO" id="GO:0005789">
    <property type="term" value="C:endoplasmic reticulum membrane"/>
    <property type="evidence" value="ECO:0007669"/>
    <property type="project" value="UniProtKB-SubCell"/>
</dbReference>
<keyword evidence="9 12" id="KW-1133">Transmembrane helix</keyword>
<evidence type="ECO:0000256" key="6">
    <source>
        <dbReference type="ARBA" id="ARBA00022692"/>
    </source>
</evidence>
<organism evidence="13 14">
    <name type="scientific">Oedothorax gibbosus</name>
    <dbReference type="NCBI Taxonomy" id="931172"/>
    <lineage>
        <taxon>Eukaryota</taxon>
        <taxon>Metazoa</taxon>
        <taxon>Ecdysozoa</taxon>
        <taxon>Arthropoda</taxon>
        <taxon>Chelicerata</taxon>
        <taxon>Arachnida</taxon>
        <taxon>Araneae</taxon>
        <taxon>Araneomorphae</taxon>
        <taxon>Entelegynae</taxon>
        <taxon>Araneoidea</taxon>
        <taxon>Linyphiidae</taxon>
        <taxon>Erigoninae</taxon>
        <taxon>Oedothorax</taxon>
    </lineage>
</organism>
<comment type="caution">
    <text evidence="13">The sequence shown here is derived from an EMBL/GenBank/DDBJ whole genome shotgun (WGS) entry which is preliminary data.</text>
</comment>
<dbReference type="InterPro" id="IPR017191">
    <property type="entry name" value="Junctophilin"/>
</dbReference>
<sequence>MSGGGVPGGRFDFDDGGTYCGGWEDGKAHGHGVCTGPKSQGEYSGSWHFGFEVSGVYTWPSGSTYEGQWQNGKRHGLGVESRGRWTYKGEWTQGFKGRYGVRQSASSGAKYEGTWANGLQDGYGSETYADGGTFQGQWMRGMRHGYGVRTSASFGLASHYRPKSSARGSLSSIPNAESDPASDRDRKIDDFRGGFVLKSRSDEPPARRRSLVEKSTHLKKSILQGLKIKKQRSTGDIDRRGVSSMRSSGSNLSSASSESGSQAGSLAHSAAGSVHTDSNVSFVSQDELCDTQVTETYLGEWKNDRRCGYGIAERSDGLKYEGEWYNNKKYGYGVTTLKDGSREEGKYKNNVLVSSGKKKHLFMLRSAKFKERIDAAVNHSARASQIALQKADIAISRTATSRGKSEQADLAAIHAQEDSNIARHIAKQFDPDAKMPDLMKNKYPDSRLNQPSMRVPFTNLSNQTLSPNTPDGSRTESSLGGSRMNLSSHATPTHQSSRYGATPPAPPPPQQDRYQSQFPTPSAQYQHQNAVQQIPQYPQDPRYPPQQQQMYPQQYPQQGQYMNQPPQQGQYMNQQPPQGYGPSYAPQQQQPQYQKTNSNYLGGGDPPVIPNRQGSFRRRPSRVGANDPSAYSMQQAMGDHFDHYRQEAPPRQRNVIKHGRRIPSPARGTTPVMYGQQQQQPYRTSYGPDATPDSGVSESMEDELSPSRFGRKSHLPPMIYGTSQASSLLSFAPSEEGRSMSPTISSMGLDSEVGSEAGSFPRTASLYVNPPSRKTRQEVGGARGGGGGGGGGGVLNRKKSMPHSPKELSSAPQKTIPREEVAFLSSQRREEVRRQHYEAERLRSNPLLYLVRPDLKDWFSRQQMILLVLVINISLAIMFYKLLS</sequence>
<evidence type="ECO:0000256" key="7">
    <source>
        <dbReference type="ARBA" id="ARBA00022737"/>
    </source>
</evidence>
<keyword evidence="6 12" id="KW-0812">Transmembrane</keyword>
<dbReference type="Gene3D" id="2.20.110.10">
    <property type="entry name" value="Histone H3 K4-specific methyltransferase SET7/9 N-terminal domain"/>
    <property type="match status" value="3"/>
</dbReference>
<feature type="region of interest" description="Disordered" evidence="11">
    <location>
        <begin position="661"/>
        <end position="716"/>
    </location>
</feature>